<reference evidence="2" key="1">
    <citation type="journal article" date="2015" name="Nature">
        <title>Complex archaea that bridge the gap between prokaryotes and eukaryotes.</title>
        <authorList>
            <person name="Spang A."/>
            <person name="Saw J.H."/>
            <person name="Jorgensen S.L."/>
            <person name="Zaremba-Niedzwiedzka K."/>
            <person name="Martijn J."/>
            <person name="Lind A.E."/>
            <person name="van Eijk R."/>
            <person name="Schleper C."/>
            <person name="Guy L."/>
            <person name="Ettema T.J."/>
        </authorList>
    </citation>
    <scope>NUCLEOTIDE SEQUENCE</scope>
</reference>
<name>A0A0F8WQ16_9ZZZZ</name>
<dbReference type="InterPro" id="IPR028994">
    <property type="entry name" value="Integrin_alpha_N"/>
</dbReference>
<dbReference type="EMBL" id="LAZR01063818">
    <property type="protein sequence ID" value="KKK58753.1"/>
    <property type="molecule type" value="Genomic_DNA"/>
</dbReference>
<dbReference type="Gene3D" id="2.130.10.130">
    <property type="entry name" value="Integrin alpha, N-terminal"/>
    <property type="match status" value="1"/>
</dbReference>
<dbReference type="InterPro" id="IPR013517">
    <property type="entry name" value="FG-GAP"/>
</dbReference>
<dbReference type="AlphaFoldDB" id="A0A0F8WQ16"/>
<keyword evidence="1" id="KW-0732">Signal</keyword>
<accession>A0A0F8WQ16</accession>
<gene>
    <name evidence="2" type="ORF">LCGC14_3041260</name>
</gene>
<sequence length="141" mass="15688">MIDRLVYRTLVINGSGTSTFHLDAYSTVYDSADSAEIIDETRFADINGDGLADSVAYYQVPGENAGWYFRLSNGTSFESKVSVSGISGNGSTRSSVQLVDVNNDGHPDFVWHDKTAQQMKARLWRRARLCRLRKRFTALVG</sequence>
<evidence type="ECO:0008006" key="3">
    <source>
        <dbReference type="Google" id="ProtNLM"/>
    </source>
</evidence>
<dbReference type="Pfam" id="PF13517">
    <property type="entry name" value="FG-GAP_3"/>
    <property type="match status" value="1"/>
</dbReference>
<proteinExistence type="predicted"/>
<feature type="non-terminal residue" evidence="2">
    <location>
        <position position="141"/>
    </location>
</feature>
<comment type="caution">
    <text evidence="2">The sequence shown here is derived from an EMBL/GenBank/DDBJ whole genome shotgun (WGS) entry which is preliminary data.</text>
</comment>
<protein>
    <recommendedName>
        <fullName evidence="3">Insecticide toxin TcdB middle/N-terminal domain-containing protein</fullName>
    </recommendedName>
</protein>
<evidence type="ECO:0000313" key="2">
    <source>
        <dbReference type="EMBL" id="KKK58753.1"/>
    </source>
</evidence>
<dbReference type="SUPFAM" id="SSF69318">
    <property type="entry name" value="Integrin alpha N-terminal domain"/>
    <property type="match status" value="1"/>
</dbReference>
<organism evidence="2">
    <name type="scientific">marine sediment metagenome</name>
    <dbReference type="NCBI Taxonomy" id="412755"/>
    <lineage>
        <taxon>unclassified sequences</taxon>
        <taxon>metagenomes</taxon>
        <taxon>ecological metagenomes</taxon>
    </lineage>
</organism>
<evidence type="ECO:0000256" key="1">
    <source>
        <dbReference type="ARBA" id="ARBA00022729"/>
    </source>
</evidence>